<keyword evidence="5 7" id="KW-0472">Membrane</keyword>
<feature type="transmembrane region" description="Helical" evidence="7">
    <location>
        <begin position="432"/>
        <end position="454"/>
    </location>
</feature>
<feature type="transmembrane region" description="Helical" evidence="7">
    <location>
        <begin position="136"/>
        <end position="155"/>
    </location>
</feature>
<dbReference type="InterPro" id="IPR020846">
    <property type="entry name" value="MFS_dom"/>
</dbReference>
<evidence type="ECO:0000256" key="3">
    <source>
        <dbReference type="ARBA" id="ARBA00022692"/>
    </source>
</evidence>
<dbReference type="PROSITE" id="PS50850">
    <property type="entry name" value="MFS"/>
    <property type="match status" value="1"/>
</dbReference>
<evidence type="ECO:0000256" key="6">
    <source>
        <dbReference type="SAM" id="MobiDB-lite"/>
    </source>
</evidence>
<feature type="transmembrane region" description="Helical" evidence="7">
    <location>
        <begin position="161"/>
        <end position="186"/>
    </location>
</feature>
<dbReference type="AlphaFoldDB" id="A0A238F5E9"/>
<feature type="domain" description="Major facilitator superfamily (MFS) profile" evidence="8">
    <location>
        <begin position="71"/>
        <end position="564"/>
    </location>
</feature>
<protein>
    <submittedName>
        <fullName evidence="9">BQ2448_5660 protein</fullName>
    </submittedName>
</protein>
<keyword evidence="10" id="KW-1185">Reference proteome</keyword>
<feature type="transmembrane region" description="Helical" evidence="7">
    <location>
        <begin position="297"/>
        <end position="314"/>
    </location>
</feature>
<dbReference type="GO" id="GO:0005886">
    <property type="term" value="C:plasma membrane"/>
    <property type="evidence" value="ECO:0007669"/>
    <property type="project" value="TreeGrafter"/>
</dbReference>
<feature type="region of interest" description="Disordered" evidence="6">
    <location>
        <begin position="1"/>
        <end position="30"/>
    </location>
</feature>
<dbReference type="Gene3D" id="1.20.1250.20">
    <property type="entry name" value="MFS general substrate transporter like domains"/>
    <property type="match status" value="1"/>
</dbReference>
<feature type="transmembrane region" description="Helical" evidence="7">
    <location>
        <begin position="69"/>
        <end position="94"/>
    </location>
</feature>
<feature type="transmembrane region" description="Helical" evidence="7">
    <location>
        <begin position="265"/>
        <end position="285"/>
    </location>
</feature>
<keyword evidence="2" id="KW-0813">Transport</keyword>
<dbReference type="GO" id="GO:0000329">
    <property type="term" value="C:fungal-type vacuole membrane"/>
    <property type="evidence" value="ECO:0007669"/>
    <property type="project" value="TreeGrafter"/>
</dbReference>
<name>A0A238F5E9_9BASI</name>
<comment type="subcellular location">
    <subcellularLocation>
        <location evidence="1">Endomembrane system</location>
        <topology evidence="1">Multi-pass membrane protein</topology>
    </subcellularLocation>
</comment>
<dbReference type="InterPro" id="IPR036259">
    <property type="entry name" value="MFS_trans_sf"/>
</dbReference>
<keyword evidence="3 7" id="KW-0812">Transmembrane</keyword>
<feature type="transmembrane region" description="Helical" evidence="7">
    <location>
        <begin position="530"/>
        <end position="556"/>
    </location>
</feature>
<evidence type="ECO:0000313" key="9">
    <source>
        <dbReference type="EMBL" id="SCV67014.1"/>
    </source>
</evidence>
<accession>A0A238F5E9</accession>
<organism evidence="9 10">
    <name type="scientific">Microbotryum intermedium</name>
    <dbReference type="NCBI Taxonomy" id="269621"/>
    <lineage>
        <taxon>Eukaryota</taxon>
        <taxon>Fungi</taxon>
        <taxon>Dikarya</taxon>
        <taxon>Basidiomycota</taxon>
        <taxon>Pucciniomycotina</taxon>
        <taxon>Microbotryomycetes</taxon>
        <taxon>Microbotryales</taxon>
        <taxon>Microbotryaceae</taxon>
        <taxon>Microbotryum</taxon>
    </lineage>
</organism>
<dbReference type="EMBL" id="FMSP01000001">
    <property type="protein sequence ID" value="SCV67014.1"/>
    <property type="molecule type" value="Genomic_DNA"/>
</dbReference>
<dbReference type="PANTHER" id="PTHR23501">
    <property type="entry name" value="MAJOR FACILITATOR SUPERFAMILY"/>
    <property type="match status" value="1"/>
</dbReference>
<dbReference type="GO" id="GO:0015174">
    <property type="term" value="F:basic amino acid transmembrane transporter activity"/>
    <property type="evidence" value="ECO:0007669"/>
    <property type="project" value="TreeGrafter"/>
</dbReference>
<feature type="transmembrane region" description="Helical" evidence="7">
    <location>
        <begin position="466"/>
        <end position="489"/>
    </location>
</feature>
<sequence>MTEASSATRVDERTPLLQTRSADAPVSEADGATPAIVTIPNVEHPNTTTITSTATTRPLGVNLPHSRKVFILFGTFLATFLGSLDATVTASLLQPISSDFNASQEASWLGTAFLLSSLTFTPMYGRLSDILGRRVANASAIGIFTLGTLGCATATSMKGLIWARFVAGCGGGGMMTTSAIVCADLFELRDRVFVTGISSLVWSVGGALGGPLGGFMSDLFGWRTAFMGQVPLLLAALLSGLHNINYTIPSTRVESHRQKLARIDFLGCAFLFLTFGSILLSLALHNNELIPWSDTRVLIPSCLALFFMLVFLYVEARIAIEPLLPFGLLRQRTPLAGLGVILLQAVTNWTLLYHLPIYFLAVEGSTASAAGAHLLPTSAAAALGGVSSGWIVHRTGRYWGIGVTSTILGSLSILSIVFLHPSSPSWVKWLQILPFGFALSTSITTSLAAIMASVPQSTIPTVTGAIWLFRASGQIIGVGGASAVFQGLLVPALRVRFQGPGAEDLIKRIREDSFILEQLEPELRRRAREAFAVAVRGAFLVAFVGSVLTMCCYACIQVLSLETKKEGQVAPSTIVSGVQEDVENGEREALVAHRE</sequence>
<dbReference type="Proteomes" id="UP000198372">
    <property type="component" value="Unassembled WGS sequence"/>
</dbReference>
<reference evidence="10" key="1">
    <citation type="submission" date="2016-09" db="EMBL/GenBank/DDBJ databases">
        <authorList>
            <person name="Jeantristanb JTB J.-T."/>
            <person name="Ricardo R."/>
        </authorList>
    </citation>
    <scope>NUCLEOTIDE SEQUENCE [LARGE SCALE GENOMIC DNA]</scope>
</reference>
<feature type="transmembrane region" description="Helical" evidence="7">
    <location>
        <begin position="106"/>
        <end position="124"/>
    </location>
</feature>
<evidence type="ECO:0000259" key="8">
    <source>
        <dbReference type="PROSITE" id="PS50850"/>
    </source>
</evidence>
<feature type="transmembrane region" description="Helical" evidence="7">
    <location>
        <begin position="398"/>
        <end position="420"/>
    </location>
</feature>
<keyword evidence="4 7" id="KW-1133">Transmembrane helix</keyword>
<evidence type="ECO:0000256" key="7">
    <source>
        <dbReference type="SAM" id="Phobius"/>
    </source>
</evidence>
<dbReference type="Pfam" id="PF07690">
    <property type="entry name" value="MFS_1"/>
    <property type="match status" value="1"/>
</dbReference>
<evidence type="ECO:0000256" key="4">
    <source>
        <dbReference type="ARBA" id="ARBA00022989"/>
    </source>
</evidence>
<feature type="transmembrane region" description="Helical" evidence="7">
    <location>
        <begin position="225"/>
        <end position="244"/>
    </location>
</feature>
<dbReference type="GO" id="GO:0012505">
    <property type="term" value="C:endomembrane system"/>
    <property type="evidence" value="ECO:0007669"/>
    <property type="project" value="UniProtKB-SubCell"/>
</dbReference>
<dbReference type="PANTHER" id="PTHR23501:SF191">
    <property type="entry name" value="VACUOLAR BASIC AMINO ACID TRANSPORTER 4"/>
    <property type="match status" value="1"/>
</dbReference>
<dbReference type="InterPro" id="IPR011701">
    <property type="entry name" value="MFS"/>
</dbReference>
<proteinExistence type="predicted"/>
<dbReference type="SUPFAM" id="SSF103473">
    <property type="entry name" value="MFS general substrate transporter"/>
    <property type="match status" value="1"/>
</dbReference>
<evidence type="ECO:0000256" key="1">
    <source>
        <dbReference type="ARBA" id="ARBA00004127"/>
    </source>
</evidence>
<feature type="transmembrane region" description="Helical" evidence="7">
    <location>
        <begin position="335"/>
        <end position="355"/>
    </location>
</feature>
<dbReference type="OrthoDB" id="3437016at2759"/>
<evidence type="ECO:0000313" key="10">
    <source>
        <dbReference type="Proteomes" id="UP000198372"/>
    </source>
</evidence>
<feature type="transmembrane region" description="Helical" evidence="7">
    <location>
        <begin position="193"/>
        <end position="213"/>
    </location>
</feature>
<gene>
    <name evidence="9" type="ORF">BQ2448_5660</name>
</gene>
<feature type="transmembrane region" description="Helical" evidence="7">
    <location>
        <begin position="367"/>
        <end position="386"/>
    </location>
</feature>
<evidence type="ECO:0000256" key="2">
    <source>
        <dbReference type="ARBA" id="ARBA00022448"/>
    </source>
</evidence>
<evidence type="ECO:0000256" key="5">
    <source>
        <dbReference type="ARBA" id="ARBA00023136"/>
    </source>
</evidence>